<dbReference type="InterPro" id="IPR024997">
    <property type="entry name" value="DUF3892"/>
</dbReference>
<protein>
    <submittedName>
        <fullName evidence="1">DUF3892 domain-containing protein</fullName>
    </submittedName>
</protein>
<comment type="caution">
    <text evidence="1">The sequence shown here is derived from an EMBL/GenBank/DDBJ whole genome shotgun (WGS) entry which is preliminary data.</text>
</comment>
<dbReference type="Pfam" id="PF13031">
    <property type="entry name" value="DUF3892"/>
    <property type="match status" value="1"/>
</dbReference>
<dbReference type="AlphaFoldDB" id="A0A4Q0M4D5"/>
<reference evidence="1 2" key="1">
    <citation type="submission" date="2018-12" db="EMBL/GenBank/DDBJ databases">
        <title>The Draft Genome Sequence of the Soil Bacterium Pedobacter tournemirensis R1.</title>
        <authorList>
            <person name="He J."/>
        </authorList>
    </citation>
    <scope>NUCLEOTIDE SEQUENCE [LARGE SCALE GENOMIC DNA]</scope>
    <source>
        <strain evidence="1 2">R1</strain>
    </source>
</reference>
<organism evidence="1 2">
    <name type="scientific">Arcticibacter tournemirensis</name>
    <dbReference type="NCBI Taxonomy" id="699437"/>
    <lineage>
        <taxon>Bacteria</taxon>
        <taxon>Pseudomonadati</taxon>
        <taxon>Bacteroidota</taxon>
        <taxon>Sphingobacteriia</taxon>
        <taxon>Sphingobacteriales</taxon>
        <taxon>Sphingobacteriaceae</taxon>
        <taxon>Arcticibacter</taxon>
    </lineage>
</organism>
<evidence type="ECO:0000313" key="1">
    <source>
        <dbReference type="EMBL" id="RXF67754.1"/>
    </source>
</evidence>
<evidence type="ECO:0000313" key="2">
    <source>
        <dbReference type="Proteomes" id="UP000290848"/>
    </source>
</evidence>
<proteinExistence type="predicted"/>
<dbReference type="Proteomes" id="UP000290848">
    <property type="component" value="Unassembled WGS sequence"/>
</dbReference>
<sequence length="89" mass="10337">MAERRQITCINKDDRYNAYERIRFIGGSGWKFSLDEAISYIEKSTYSFYTYVNGHTRNVIVASRNEVKYLKTEADSDTPDNLLSLPECP</sequence>
<dbReference type="RefSeq" id="WP_128770887.1">
    <property type="nucleotide sequence ID" value="NZ_RXOC01000015.1"/>
</dbReference>
<name>A0A4Q0M4D5_9SPHI</name>
<accession>A0A4Q0M4D5</accession>
<gene>
    <name evidence="1" type="ORF">EKH83_18180</name>
</gene>
<dbReference type="EMBL" id="RXOC01000015">
    <property type="protein sequence ID" value="RXF67754.1"/>
    <property type="molecule type" value="Genomic_DNA"/>
</dbReference>